<dbReference type="AlphaFoldDB" id="A0A023FBB9"/>
<sequence>MNALYLLGFALVIGMMTCEGKPVADTPVAERSMWCLVDCTPYNPCHSSGKCHCYTRGDDDRNRCITKEEAEEIGITYAKK</sequence>
<proteinExistence type="evidence at transcript level"/>
<evidence type="ECO:0000256" key="1">
    <source>
        <dbReference type="SAM" id="SignalP"/>
    </source>
</evidence>
<evidence type="ECO:0000313" key="2">
    <source>
        <dbReference type="EMBL" id="JAC18782.1"/>
    </source>
</evidence>
<feature type="chain" id="PRO_5001515167" evidence="1">
    <location>
        <begin position="21"/>
        <end position="80"/>
    </location>
</feature>
<dbReference type="EMBL" id="GBBK01005700">
    <property type="protein sequence ID" value="JAC18782.1"/>
    <property type="molecule type" value="mRNA"/>
</dbReference>
<reference evidence="2" key="1">
    <citation type="submission" date="2014-03" db="EMBL/GenBank/DDBJ databases">
        <title>The sialotranscriptome of Amblyomma triste, Amblyomma parvum and Amblyomma cajennense ticks, uncovered by 454-based RNA-seq.</title>
        <authorList>
            <person name="Garcia G.R."/>
            <person name="Gardinassi L.G."/>
            <person name="Ribeiro J.M."/>
            <person name="Anatriello E."/>
            <person name="Ferreira B.R."/>
            <person name="Moreira H.N."/>
            <person name="Mafra C."/>
            <person name="Olegario M.M."/>
            <person name="Szabo P.J."/>
            <person name="Miranda-Santos I.K."/>
            <person name="Maruyama S.R."/>
        </authorList>
    </citation>
    <scope>NUCLEOTIDE SEQUENCE</scope>
    <source>
        <strain evidence="2">Uberlandia</strain>
        <tissue evidence="2">Salivary glands</tissue>
    </source>
</reference>
<keyword evidence="1" id="KW-0732">Signal</keyword>
<name>A0A023FBB9_AMBCJ</name>
<accession>A0A023FBB9</accession>
<feature type="signal peptide" evidence="1">
    <location>
        <begin position="1"/>
        <end position="20"/>
    </location>
</feature>
<protein>
    <submittedName>
        <fullName evidence="2">Putative secreted protein</fullName>
    </submittedName>
</protein>
<organism evidence="2">
    <name type="scientific">Amblyomma cajennense</name>
    <name type="common">Cayenne tick</name>
    <name type="synonym">Acarus cajennensis</name>
    <dbReference type="NCBI Taxonomy" id="34607"/>
    <lineage>
        <taxon>Eukaryota</taxon>
        <taxon>Metazoa</taxon>
        <taxon>Ecdysozoa</taxon>
        <taxon>Arthropoda</taxon>
        <taxon>Chelicerata</taxon>
        <taxon>Arachnida</taxon>
        <taxon>Acari</taxon>
        <taxon>Parasitiformes</taxon>
        <taxon>Ixodida</taxon>
        <taxon>Ixodoidea</taxon>
        <taxon>Ixodidae</taxon>
        <taxon>Amblyomminae</taxon>
        <taxon>Amblyomma</taxon>
    </lineage>
</organism>